<evidence type="ECO:0000313" key="2">
    <source>
        <dbReference type="Proteomes" id="UP000631114"/>
    </source>
</evidence>
<reference evidence="1 2" key="1">
    <citation type="submission" date="2020-10" db="EMBL/GenBank/DDBJ databases">
        <title>The Coptis chinensis genome and diversification of protoberbering-type alkaloids.</title>
        <authorList>
            <person name="Wang B."/>
            <person name="Shu S."/>
            <person name="Song C."/>
            <person name="Liu Y."/>
        </authorList>
    </citation>
    <scope>NUCLEOTIDE SEQUENCE [LARGE SCALE GENOMIC DNA]</scope>
    <source>
        <strain evidence="1">HL-2020</strain>
        <tissue evidence="1">Leaf</tissue>
    </source>
</reference>
<dbReference type="PANTHER" id="PTHR33622">
    <property type="entry name" value="OS03G0724500 PROTEIN"/>
    <property type="match status" value="1"/>
</dbReference>
<sequence length="141" mass="16157">MYSKLKLPPTLIFAKFHVQTSSHPSPFLNPQLRLVNLNHSRHQLPRPQTPVQTSCRKKNSDDATFLQDIKEHLAEFVNASMDEHITCFKKAIQKVSNLFRFLFKSHLMFGMSKVVAVRNAEQNATVREVETLLPLKTTVAD</sequence>
<organism evidence="1 2">
    <name type="scientific">Coptis chinensis</name>
    <dbReference type="NCBI Taxonomy" id="261450"/>
    <lineage>
        <taxon>Eukaryota</taxon>
        <taxon>Viridiplantae</taxon>
        <taxon>Streptophyta</taxon>
        <taxon>Embryophyta</taxon>
        <taxon>Tracheophyta</taxon>
        <taxon>Spermatophyta</taxon>
        <taxon>Magnoliopsida</taxon>
        <taxon>Ranunculales</taxon>
        <taxon>Ranunculaceae</taxon>
        <taxon>Coptidoideae</taxon>
        <taxon>Coptis</taxon>
    </lineage>
</organism>
<protein>
    <submittedName>
        <fullName evidence="1">Uncharacterized protein</fullName>
    </submittedName>
</protein>
<keyword evidence="2" id="KW-1185">Reference proteome</keyword>
<accession>A0A835MB47</accession>
<proteinExistence type="predicted"/>
<comment type="caution">
    <text evidence="1">The sequence shown here is derived from an EMBL/GenBank/DDBJ whole genome shotgun (WGS) entry which is preliminary data.</text>
</comment>
<dbReference type="OrthoDB" id="1923810at2759"/>
<gene>
    <name evidence="1" type="ORF">IFM89_013135</name>
</gene>
<dbReference type="PANTHER" id="PTHR33622:SF10">
    <property type="entry name" value="MARKER FOR OXIDATIVE STRESS RESPONSE PROTEIN"/>
    <property type="match status" value="1"/>
</dbReference>
<name>A0A835MB47_9MAGN</name>
<evidence type="ECO:0000313" key="1">
    <source>
        <dbReference type="EMBL" id="KAF9620514.1"/>
    </source>
</evidence>
<dbReference type="AlphaFoldDB" id="A0A835MB47"/>
<dbReference type="EMBL" id="JADFTS010000002">
    <property type="protein sequence ID" value="KAF9620514.1"/>
    <property type="molecule type" value="Genomic_DNA"/>
</dbReference>
<dbReference type="Proteomes" id="UP000631114">
    <property type="component" value="Unassembled WGS sequence"/>
</dbReference>